<dbReference type="EMBL" id="CASHTH010003882">
    <property type="protein sequence ID" value="CAI8050678.1"/>
    <property type="molecule type" value="Genomic_DNA"/>
</dbReference>
<accession>A0AA35X9Q0</accession>
<evidence type="ECO:0000313" key="2">
    <source>
        <dbReference type="Proteomes" id="UP001174909"/>
    </source>
</evidence>
<reference evidence="1" key="1">
    <citation type="submission" date="2023-03" db="EMBL/GenBank/DDBJ databases">
        <authorList>
            <person name="Steffen K."/>
            <person name="Cardenas P."/>
        </authorList>
    </citation>
    <scope>NUCLEOTIDE SEQUENCE</scope>
</reference>
<proteinExistence type="predicted"/>
<sequence length="201" mass="21777">MKSPYDANVHFEHVVLTFEFENPVTVTSIEMDLFLCPEWGIGAPYIGLFADNHSQFVYDENDFLMVYSPPAGTCGCLSNISVPVITGEPPYPFWHILIAFTDAPSMQWVHVGEVVFRDAPNASDANPTTSTDCIFEPPPVNEFTALFPVSSSVVPVSSLTLSTPTIAATALPQVPAIVNSPPPLMTFPPTLQPIALPPSQV</sequence>
<protein>
    <submittedName>
        <fullName evidence="1">Uncharacterized protein</fullName>
    </submittedName>
</protein>
<keyword evidence="2" id="KW-1185">Reference proteome</keyword>
<dbReference type="AlphaFoldDB" id="A0AA35X9Q0"/>
<name>A0AA35X9Q0_GEOBA</name>
<evidence type="ECO:0000313" key="1">
    <source>
        <dbReference type="EMBL" id="CAI8050678.1"/>
    </source>
</evidence>
<comment type="caution">
    <text evidence="1">The sequence shown here is derived from an EMBL/GenBank/DDBJ whole genome shotgun (WGS) entry which is preliminary data.</text>
</comment>
<organism evidence="1 2">
    <name type="scientific">Geodia barretti</name>
    <name type="common">Barrett's horny sponge</name>
    <dbReference type="NCBI Taxonomy" id="519541"/>
    <lineage>
        <taxon>Eukaryota</taxon>
        <taxon>Metazoa</taxon>
        <taxon>Porifera</taxon>
        <taxon>Demospongiae</taxon>
        <taxon>Heteroscleromorpha</taxon>
        <taxon>Tetractinellida</taxon>
        <taxon>Astrophorina</taxon>
        <taxon>Geodiidae</taxon>
        <taxon>Geodia</taxon>
    </lineage>
</organism>
<gene>
    <name evidence="1" type="ORF">GBAR_LOCUS27800</name>
</gene>
<dbReference type="Proteomes" id="UP001174909">
    <property type="component" value="Unassembled WGS sequence"/>
</dbReference>